<dbReference type="Gene3D" id="1.10.10.10">
    <property type="entry name" value="Winged helix-like DNA-binding domain superfamily/Winged helix DNA-binding domain"/>
    <property type="match status" value="1"/>
</dbReference>
<evidence type="ECO:0000256" key="2">
    <source>
        <dbReference type="ARBA" id="ARBA00022491"/>
    </source>
</evidence>
<protein>
    <submittedName>
        <fullName evidence="13">Forkhead box protein P3</fullName>
    </submittedName>
</protein>
<sequence length="812" mass="87037">MWFPITETLHGRILASELEQLRASLVKRGLIMHDPAVVMVDHNEDGRFGLATKGDGHPTVPKADTHDTLLIAGQVRKEWQRLNAMLKHLFRQTHNRDADLGSVASTDLPFTDYAQFVADRLASGLGTLGVTPVSSTTTVMTGVPTNVSGAKTVIATGNSNGTHADASPSSSTIANTIDVAENGDHSNNDLATTLKLVGLRSNQSVEYRNEQNPSTEAVPNSLYDRLGLAMSTSTTIGSRQSSPNYTMDVTRTHSDQTIGTQETLTTLHHRRSALHTLSAATNRWDPAGTLGCDFTSPCFLTTNGDDNTTTAPVTLAPVSVITGTPTTAASITASSSSNNGTNCTDERQNSSPSPMSTNYAPFPVDDPSGITDAVTSTAACHPALIAKATAVLLSSVSGSFPHSSSTQGMDCILPNGLPTQPSPLSWLPQISTALTGCTENSELGMHLRNLTASADVAATSVSTDDTITTTLTNAETSVVSKGPERSRHSRRTDLKRDSLRTALSPSSFLCSAEDKSESAVTPVKLKKDTVFSESGKNSSKSDTDPSISGPELGNCQLSPSSLINNSITHRQFYRSHSARPRFTYATLIRQAILESPGKQLSLSAIYVWLQREFAYFRQNEATWKNAVRHNLSLHKCFRRVETASGSVWVVDETEYQRRKAKRVVRWFPNSGTGKNQSEKLHKLHSSEGNKKVALGVKVEQDLYAADSLTDTSSAVTNLSQPSVGMTESQLVSCTSATVCTSPIWKLSHPSQLPLISTPSQASPLLSALLLPSIDSGTVATFDGREVHETLQQLTVDIKLPGLMDQSSSSEIT</sequence>
<dbReference type="InterPro" id="IPR050998">
    <property type="entry name" value="FOXP"/>
</dbReference>
<dbReference type="PANTHER" id="PTHR45796">
    <property type="entry name" value="FORKHEAD BOX P, ISOFORM C"/>
    <property type="match status" value="1"/>
</dbReference>
<feature type="compositionally biased region" description="Polar residues" evidence="11">
    <location>
        <begin position="349"/>
        <end position="359"/>
    </location>
</feature>
<name>A0A8E0VM74_9TREM</name>
<evidence type="ECO:0000313" key="13">
    <source>
        <dbReference type="EMBL" id="KAA0193671.1"/>
    </source>
</evidence>
<dbReference type="GO" id="GO:0008270">
    <property type="term" value="F:zinc ion binding"/>
    <property type="evidence" value="ECO:0007669"/>
    <property type="project" value="UniProtKB-KW"/>
</dbReference>
<keyword evidence="2" id="KW-0678">Repressor</keyword>
<dbReference type="GO" id="GO:0000978">
    <property type="term" value="F:RNA polymerase II cis-regulatory region sequence-specific DNA binding"/>
    <property type="evidence" value="ECO:0007669"/>
    <property type="project" value="TreeGrafter"/>
</dbReference>
<feature type="domain" description="Fork-head" evidence="12">
    <location>
        <begin position="579"/>
        <end position="665"/>
    </location>
</feature>
<feature type="region of interest" description="Disordered" evidence="11">
    <location>
        <begin position="331"/>
        <end position="364"/>
    </location>
</feature>
<feature type="region of interest" description="Disordered" evidence="11">
    <location>
        <begin position="530"/>
        <end position="551"/>
    </location>
</feature>
<evidence type="ECO:0000256" key="4">
    <source>
        <dbReference type="ARBA" id="ARBA00022771"/>
    </source>
</evidence>
<dbReference type="PROSITE" id="PS50039">
    <property type="entry name" value="FORK_HEAD_3"/>
    <property type="match status" value="1"/>
</dbReference>
<evidence type="ECO:0000256" key="8">
    <source>
        <dbReference type="ARBA" id="ARBA00023163"/>
    </source>
</evidence>
<gene>
    <name evidence="13" type="ORF">FBUS_00267</name>
</gene>
<dbReference type="OrthoDB" id="5830876at2759"/>
<evidence type="ECO:0000256" key="10">
    <source>
        <dbReference type="PROSITE-ProRule" id="PRU00089"/>
    </source>
</evidence>
<dbReference type="InterPro" id="IPR001766">
    <property type="entry name" value="Fork_head_dom"/>
</dbReference>
<evidence type="ECO:0000256" key="3">
    <source>
        <dbReference type="ARBA" id="ARBA00022723"/>
    </source>
</evidence>
<dbReference type="PRINTS" id="PR00053">
    <property type="entry name" value="FORKHEAD"/>
</dbReference>
<keyword evidence="8" id="KW-0804">Transcription</keyword>
<keyword evidence="3" id="KW-0479">Metal-binding</keyword>
<dbReference type="InterPro" id="IPR036388">
    <property type="entry name" value="WH-like_DNA-bd_sf"/>
</dbReference>
<feature type="compositionally biased region" description="Basic and acidic residues" evidence="11">
    <location>
        <begin position="482"/>
        <end position="498"/>
    </location>
</feature>
<feature type="DNA-binding region" description="Fork-head" evidence="10">
    <location>
        <begin position="579"/>
        <end position="665"/>
    </location>
</feature>
<keyword evidence="9 10" id="KW-0539">Nucleus</keyword>
<dbReference type="InterPro" id="IPR036390">
    <property type="entry name" value="WH_DNA-bd_sf"/>
</dbReference>
<evidence type="ECO:0000256" key="11">
    <source>
        <dbReference type="SAM" id="MobiDB-lite"/>
    </source>
</evidence>
<evidence type="ECO:0000256" key="9">
    <source>
        <dbReference type="ARBA" id="ARBA00023242"/>
    </source>
</evidence>
<dbReference type="CDD" id="cd20033">
    <property type="entry name" value="FH_FOXP"/>
    <property type="match status" value="1"/>
</dbReference>
<dbReference type="SMART" id="SM00339">
    <property type="entry name" value="FH"/>
    <property type="match status" value="1"/>
</dbReference>
<accession>A0A8E0VM74</accession>
<evidence type="ECO:0000256" key="7">
    <source>
        <dbReference type="ARBA" id="ARBA00023125"/>
    </source>
</evidence>
<proteinExistence type="predicted"/>
<dbReference type="PROSITE" id="PS00658">
    <property type="entry name" value="FORK_HEAD_2"/>
    <property type="match status" value="1"/>
</dbReference>
<dbReference type="AlphaFoldDB" id="A0A8E0VM74"/>
<evidence type="ECO:0000259" key="12">
    <source>
        <dbReference type="PROSITE" id="PS50039"/>
    </source>
</evidence>
<dbReference type="Pfam" id="PF00250">
    <property type="entry name" value="Forkhead"/>
    <property type="match status" value="1"/>
</dbReference>
<dbReference type="Proteomes" id="UP000728185">
    <property type="component" value="Unassembled WGS sequence"/>
</dbReference>
<evidence type="ECO:0000313" key="14">
    <source>
        <dbReference type="Proteomes" id="UP000728185"/>
    </source>
</evidence>
<keyword evidence="6" id="KW-0805">Transcription regulation</keyword>
<comment type="caution">
    <text evidence="13">The sequence shown here is derived from an EMBL/GenBank/DDBJ whole genome shotgun (WGS) entry which is preliminary data.</text>
</comment>
<keyword evidence="7 10" id="KW-0238">DNA-binding</keyword>
<keyword evidence="4" id="KW-0863">Zinc-finger</keyword>
<dbReference type="FunFam" id="1.10.10.10:FF:000010">
    <property type="entry name" value="Forkhead box P2 isoform B"/>
    <property type="match status" value="1"/>
</dbReference>
<dbReference type="PANTHER" id="PTHR45796:SF7">
    <property type="entry name" value="FORKHEAD BOX PROTEIN P4"/>
    <property type="match status" value="1"/>
</dbReference>
<reference evidence="13" key="1">
    <citation type="submission" date="2019-05" db="EMBL/GenBank/DDBJ databases">
        <title>Annotation for the trematode Fasciolopsis buski.</title>
        <authorList>
            <person name="Choi Y.-J."/>
        </authorList>
    </citation>
    <scope>NUCLEOTIDE SEQUENCE</scope>
    <source>
        <strain evidence="13">HT</strain>
        <tissue evidence="13">Whole worm</tissue>
    </source>
</reference>
<dbReference type="GO" id="GO:0001227">
    <property type="term" value="F:DNA-binding transcription repressor activity, RNA polymerase II-specific"/>
    <property type="evidence" value="ECO:0007669"/>
    <property type="project" value="TreeGrafter"/>
</dbReference>
<dbReference type="InterPro" id="IPR030456">
    <property type="entry name" value="TF_fork_head_CS_2"/>
</dbReference>
<feature type="compositionally biased region" description="Low complexity" evidence="11">
    <location>
        <begin position="331"/>
        <end position="342"/>
    </location>
</feature>
<evidence type="ECO:0000256" key="5">
    <source>
        <dbReference type="ARBA" id="ARBA00022833"/>
    </source>
</evidence>
<feature type="compositionally biased region" description="Polar residues" evidence="11">
    <location>
        <begin position="531"/>
        <end position="546"/>
    </location>
</feature>
<dbReference type="EMBL" id="LUCM01004876">
    <property type="protein sequence ID" value="KAA0193671.1"/>
    <property type="molecule type" value="Genomic_DNA"/>
</dbReference>
<comment type="subcellular location">
    <subcellularLocation>
        <location evidence="1 10">Nucleus</location>
    </subcellularLocation>
</comment>
<evidence type="ECO:0000256" key="1">
    <source>
        <dbReference type="ARBA" id="ARBA00004123"/>
    </source>
</evidence>
<keyword evidence="14" id="KW-1185">Reference proteome</keyword>
<dbReference type="GO" id="GO:0005634">
    <property type="term" value="C:nucleus"/>
    <property type="evidence" value="ECO:0007669"/>
    <property type="project" value="UniProtKB-SubCell"/>
</dbReference>
<feature type="region of interest" description="Disordered" evidence="11">
    <location>
        <begin position="475"/>
        <end position="498"/>
    </location>
</feature>
<evidence type="ECO:0000256" key="6">
    <source>
        <dbReference type="ARBA" id="ARBA00023015"/>
    </source>
</evidence>
<dbReference type="SUPFAM" id="SSF46785">
    <property type="entry name" value="Winged helix' DNA-binding domain"/>
    <property type="match status" value="1"/>
</dbReference>
<keyword evidence="5" id="KW-0862">Zinc</keyword>
<organism evidence="13 14">
    <name type="scientific">Fasciolopsis buskii</name>
    <dbReference type="NCBI Taxonomy" id="27845"/>
    <lineage>
        <taxon>Eukaryota</taxon>
        <taxon>Metazoa</taxon>
        <taxon>Spiralia</taxon>
        <taxon>Lophotrochozoa</taxon>
        <taxon>Platyhelminthes</taxon>
        <taxon>Trematoda</taxon>
        <taxon>Digenea</taxon>
        <taxon>Plagiorchiida</taxon>
        <taxon>Echinostomata</taxon>
        <taxon>Echinostomatoidea</taxon>
        <taxon>Fasciolidae</taxon>
        <taxon>Fasciolopsis</taxon>
    </lineage>
</organism>